<dbReference type="EMBL" id="CP017558">
    <property type="protein sequence ID" value="AOW07697.1"/>
    <property type="molecule type" value="Genomic_DNA"/>
</dbReference>
<dbReference type="RefSeq" id="XP_068139577.1">
    <property type="nucleotide sequence ID" value="XM_068283476.1"/>
</dbReference>
<organism evidence="1 2">
    <name type="scientific">Yarrowia lipolytica</name>
    <name type="common">Candida lipolytica</name>
    <dbReference type="NCBI Taxonomy" id="4952"/>
    <lineage>
        <taxon>Eukaryota</taxon>
        <taxon>Fungi</taxon>
        <taxon>Dikarya</taxon>
        <taxon>Ascomycota</taxon>
        <taxon>Saccharomycotina</taxon>
        <taxon>Dipodascomycetes</taxon>
        <taxon>Dipodascales</taxon>
        <taxon>Dipodascales incertae sedis</taxon>
        <taxon>Yarrowia</taxon>
    </lineage>
</organism>
<evidence type="ECO:0000313" key="2">
    <source>
        <dbReference type="Proteomes" id="UP000182444"/>
    </source>
</evidence>
<dbReference type="GeneID" id="94584055"/>
<reference evidence="1 2" key="1">
    <citation type="journal article" date="2016" name="PLoS ONE">
        <title>Sequence Assembly of Yarrowia lipolytica Strain W29/CLIB89 Shows Transposable Element Diversity.</title>
        <authorList>
            <person name="Magnan C."/>
            <person name="Yu J."/>
            <person name="Chang I."/>
            <person name="Jahn E."/>
            <person name="Kanomata Y."/>
            <person name="Wu J."/>
            <person name="Zeller M."/>
            <person name="Oakes M."/>
            <person name="Baldi P."/>
            <person name="Sandmeyer S."/>
        </authorList>
    </citation>
    <scope>NUCLEOTIDE SEQUENCE [LARGE SCALE GENOMIC DNA]</scope>
    <source>
        <strain evidence="2">CLIB89(W29)</strain>
    </source>
</reference>
<sequence>MLVLRGFFSLGGFACTPSTLHIAGVFFGLNSCVIAGAFKPPFGSFWNMTLRQDHLVKQTPNCSSCWLFHPSLRPI</sequence>
<name>A0A1D8NPY6_YARLL</name>
<gene>
    <name evidence="1" type="ORF">YALI1_F32901g</name>
</gene>
<dbReference type="Proteomes" id="UP000182444">
    <property type="component" value="Chromosome 1F"/>
</dbReference>
<evidence type="ECO:0000313" key="1">
    <source>
        <dbReference type="EMBL" id="AOW07697.1"/>
    </source>
</evidence>
<dbReference type="VEuPathDB" id="FungiDB:YALI1_F32901g"/>
<dbReference type="AlphaFoldDB" id="A0A1D8NPY6"/>
<protein>
    <submittedName>
        <fullName evidence="1">Uncharacterized protein</fullName>
    </submittedName>
</protein>
<proteinExistence type="predicted"/>
<accession>A0A1D8NPY6</accession>